<dbReference type="Gene3D" id="2.60.120.10">
    <property type="entry name" value="Jelly Rolls"/>
    <property type="match status" value="1"/>
</dbReference>
<evidence type="ECO:0000259" key="2">
    <source>
        <dbReference type="Pfam" id="PF07883"/>
    </source>
</evidence>
<accession>A0ABW3UMD6</accession>
<proteinExistence type="predicted"/>
<reference evidence="4" key="1">
    <citation type="journal article" date="2019" name="Int. J. Syst. Evol. Microbiol.">
        <title>The Global Catalogue of Microorganisms (GCM) 10K type strain sequencing project: providing services to taxonomists for standard genome sequencing and annotation.</title>
        <authorList>
            <consortium name="The Broad Institute Genomics Platform"/>
            <consortium name="The Broad Institute Genome Sequencing Center for Infectious Disease"/>
            <person name="Wu L."/>
            <person name="Ma J."/>
        </authorList>
    </citation>
    <scope>NUCLEOTIDE SEQUENCE [LARGE SCALE GENOMIC DNA]</scope>
    <source>
        <strain evidence="4">CCUG 53270</strain>
    </source>
</reference>
<dbReference type="RefSeq" id="WP_345589704.1">
    <property type="nucleotide sequence ID" value="NZ_BAABJG010000021.1"/>
</dbReference>
<dbReference type="Pfam" id="PF07883">
    <property type="entry name" value="Cupin_2"/>
    <property type="match status" value="1"/>
</dbReference>
<dbReference type="InterPro" id="IPR013096">
    <property type="entry name" value="Cupin_2"/>
</dbReference>
<dbReference type="SUPFAM" id="SSF51182">
    <property type="entry name" value="RmlC-like cupins"/>
    <property type="match status" value="1"/>
</dbReference>
<keyword evidence="4" id="KW-1185">Reference proteome</keyword>
<sequence length="113" mass="12918">MKISKQTAEHYVWGDQSDGWHLVKQEDLSVIHERMPAGTAEVRHYHVRSRQFFFVLKGAAEMELNGETVQLQPQEGIEIPPGVPHQMKNSSEQDVEFLVISHPQTRGDRISAE</sequence>
<feature type="domain" description="Cupin type-2" evidence="2">
    <location>
        <begin position="33"/>
        <end position="100"/>
    </location>
</feature>
<name>A0ABW3UMD6_9BACL</name>
<evidence type="ECO:0000256" key="1">
    <source>
        <dbReference type="ARBA" id="ARBA00022723"/>
    </source>
</evidence>
<dbReference type="EMBL" id="JBHTLU010000015">
    <property type="protein sequence ID" value="MFD1221414.1"/>
    <property type="molecule type" value="Genomic_DNA"/>
</dbReference>
<dbReference type="InterPro" id="IPR011051">
    <property type="entry name" value="RmlC_Cupin_sf"/>
</dbReference>
<evidence type="ECO:0000313" key="4">
    <source>
        <dbReference type="Proteomes" id="UP001597180"/>
    </source>
</evidence>
<keyword evidence="1" id="KW-0479">Metal-binding</keyword>
<gene>
    <name evidence="3" type="ORF">ACFQ4B_14905</name>
</gene>
<dbReference type="PANTHER" id="PTHR35848">
    <property type="entry name" value="OXALATE-BINDING PROTEIN"/>
    <property type="match status" value="1"/>
</dbReference>
<comment type="caution">
    <text evidence="3">The sequence shown here is derived from an EMBL/GenBank/DDBJ whole genome shotgun (WGS) entry which is preliminary data.</text>
</comment>
<evidence type="ECO:0000313" key="3">
    <source>
        <dbReference type="EMBL" id="MFD1221414.1"/>
    </source>
</evidence>
<organism evidence="3 4">
    <name type="scientific">Paenibacillus vulneris</name>
    <dbReference type="NCBI Taxonomy" id="1133364"/>
    <lineage>
        <taxon>Bacteria</taxon>
        <taxon>Bacillati</taxon>
        <taxon>Bacillota</taxon>
        <taxon>Bacilli</taxon>
        <taxon>Bacillales</taxon>
        <taxon>Paenibacillaceae</taxon>
        <taxon>Paenibacillus</taxon>
    </lineage>
</organism>
<dbReference type="Proteomes" id="UP001597180">
    <property type="component" value="Unassembled WGS sequence"/>
</dbReference>
<dbReference type="InterPro" id="IPR014710">
    <property type="entry name" value="RmlC-like_jellyroll"/>
</dbReference>
<dbReference type="PANTHER" id="PTHR35848:SF9">
    <property type="entry name" value="SLL1358 PROTEIN"/>
    <property type="match status" value="1"/>
</dbReference>
<dbReference type="InterPro" id="IPR051610">
    <property type="entry name" value="GPI/OXD"/>
</dbReference>
<protein>
    <submittedName>
        <fullName evidence="3">Cupin domain-containing protein</fullName>
    </submittedName>
</protein>